<keyword evidence="6" id="KW-0808">Transferase</keyword>
<dbReference type="FunFam" id="1.10.510.10:FF:000076">
    <property type="entry name" value="Mitogen-activated protein kinase kinase kinase"/>
    <property type="match status" value="1"/>
</dbReference>
<dbReference type="PROSITE" id="PS00108">
    <property type="entry name" value="PROTEIN_KINASE_ST"/>
    <property type="match status" value="1"/>
</dbReference>
<evidence type="ECO:0000256" key="13">
    <source>
        <dbReference type="SAM" id="Coils"/>
    </source>
</evidence>
<dbReference type="SUPFAM" id="SSF50044">
    <property type="entry name" value="SH3-domain"/>
    <property type="match status" value="1"/>
</dbReference>
<dbReference type="PRINTS" id="PR00109">
    <property type="entry name" value="TYRKINASE"/>
</dbReference>
<dbReference type="InterPro" id="IPR051681">
    <property type="entry name" value="Ser/Thr_Kinases-Pseudokinases"/>
</dbReference>
<keyword evidence="4" id="KW-0728">SH3 domain</keyword>
<dbReference type="EnsemblMetazoa" id="ASTEI03196-RA">
    <property type="protein sequence ID" value="ASTEI03196-PA"/>
    <property type="gene ID" value="ASTEI03196"/>
</dbReference>
<accession>A0A182Y410</accession>
<dbReference type="VEuPathDB" id="VectorBase:ASTEI20_034070"/>
<dbReference type="CDD" id="cd11876">
    <property type="entry name" value="SH3_MLK"/>
    <property type="match status" value="1"/>
</dbReference>
<keyword evidence="10" id="KW-0067">ATP-binding</keyword>
<dbReference type="PROSITE" id="PS00107">
    <property type="entry name" value="PROTEIN_KINASE_ATP"/>
    <property type="match status" value="1"/>
</dbReference>
<dbReference type="InterPro" id="IPR008271">
    <property type="entry name" value="Ser/Thr_kinase_AS"/>
</dbReference>
<dbReference type="OMA" id="PNVLVDW"/>
<evidence type="ECO:0000256" key="12">
    <source>
        <dbReference type="ARBA" id="ARBA00048329"/>
    </source>
</evidence>
<feature type="region of interest" description="Disordered" evidence="14">
    <location>
        <begin position="875"/>
        <end position="908"/>
    </location>
</feature>
<dbReference type="InterPro" id="IPR001245">
    <property type="entry name" value="Ser-Thr/Tyr_kinase_cat_dom"/>
</dbReference>
<feature type="compositionally biased region" description="Polar residues" evidence="14">
    <location>
        <begin position="792"/>
        <end position="813"/>
    </location>
</feature>
<proteinExistence type="inferred from homology"/>
<feature type="coiled-coil region" evidence="13">
    <location>
        <begin position="376"/>
        <end position="417"/>
    </location>
</feature>
<evidence type="ECO:0000256" key="7">
    <source>
        <dbReference type="ARBA" id="ARBA00022737"/>
    </source>
</evidence>
<dbReference type="PROSITE" id="PS50011">
    <property type="entry name" value="PROTEIN_KINASE_DOM"/>
    <property type="match status" value="1"/>
</dbReference>
<dbReference type="PRINTS" id="PR00452">
    <property type="entry name" value="SH3DOMAIN"/>
</dbReference>
<feature type="region of interest" description="Disordered" evidence="14">
    <location>
        <begin position="635"/>
        <end position="661"/>
    </location>
</feature>
<name>A0A182Y410_ANOST</name>
<dbReference type="Gene3D" id="1.10.510.10">
    <property type="entry name" value="Transferase(Phosphotransferase) domain 1"/>
    <property type="match status" value="1"/>
</dbReference>
<protein>
    <recommendedName>
        <fullName evidence="3">mitogen-activated protein kinase kinase kinase</fullName>
        <ecNumber evidence="3">2.7.11.25</ecNumber>
    </recommendedName>
</protein>
<dbReference type="PROSITE" id="PS50002">
    <property type="entry name" value="SH3"/>
    <property type="match status" value="1"/>
</dbReference>
<dbReference type="AlphaFoldDB" id="A0A182Y410"/>
<dbReference type="InterPro" id="IPR011009">
    <property type="entry name" value="Kinase-like_dom_sf"/>
</dbReference>
<dbReference type="Gene3D" id="3.30.200.20">
    <property type="entry name" value="Phosphorylase Kinase, domain 1"/>
    <property type="match status" value="1"/>
</dbReference>
<evidence type="ECO:0000256" key="11">
    <source>
        <dbReference type="ARBA" id="ARBA00047559"/>
    </source>
</evidence>
<dbReference type="Pfam" id="PF14604">
    <property type="entry name" value="SH3_9"/>
    <property type="match status" value="1"/>
</dbReference>
<keyword evidence="8" id="KW-0547">Nucleotide-binding</keyword>
<dbReference type="InterPro" id="IPR017441">
    <property type="entry name" value="Protein_kinase_ATP_BS"/>
</dbReference>
<feature type="compositionally biased region" description="Polar residues" evidence="14">
    <location>
        <begin position="838"/>
        <end position="855"/>
    </location>
</feature>
<feature type="region of interest" description="Disordered" evidence="14">
    <location>
        <begin position="517"/>
        <end position="555"/>
    </location>
</feature>
<evidence type="ECO:0000256" key="6">
    <source>
        <dbReference type="ARBA" id="ARBA00022679"/>
    </source>
</evidence>
<evidence type="ECO:0000256" key="4">
    <source>
        <dbReference type="ARBA" id="ARBA00022443"/>
    </source>
</evidence>
<comment type="cofactor">
    <cofactor evidence="1">
        <name>Mg(2+)</name>
        <dbReference type="ChEBI" id="CHEBI:18420"/>
    </cofactor>
</comment>
<organism evidence="15 16">
    <name type="scientific">Anopheles stephensi</name>
    <name type="common">Indo-Pakistan malaria mosquito</name>
    <dbReference type="NCBI Taxonomy" id="30069"/>
    <lineage>
        <taxon>Eukaryota</taxon>
        <taxon>Metazoa</taxon>
        <taxon>Ecdysozoa</taxon>
        <taxon>Arthropoda</taxon>
        <taxon>Hexapoda</taxon>
        <taxon>Insecta</taxon>
        <taxon>Pterygota</taxon>
        <taxon>Neoptera</taxon>
        <taxon>Endopterygota</taxon>
        <taxon>Diptera</taxon>
        <taxon>Nematocera</taxon>
        <taxon>Culicoidea</taxon>
        <taxon>Culicidae</taxon>
        <taxon>Anophelinae</taxon>
        <taxon>Anopheles</taxon>
    </lineage>
</organism>
<evidence type="ECO:0000256" key="8">
    <source>
        <dbReference type="ARBA" id="ARBA00022741"/>
    </source>
</evidence>
<evidence type="ECO:0000256" key="9">
    <source>
        <dbReference type="ARBA" id="ARBA00022777"/>
    </source>
</evidence>
<dbReference type="Gene3D" id="2.30.30.40">
    <property type="entry name" value="SH3 Domains"/>
    <property type="match status" value="1"/>
</dbReference>
<evidence type="ECO:0000256" key="14">
    <source>
        <dbReference type="SAM" id="MobiDB-lite"/>
    </source>
</evidence>
<evidence type="ECO:0000313" key="16">
    <source>
        <dbReference type="Proteomes" id="UP000076408"/>
    </source>
</evidence>
<dbReference type="InterPro" id="IPR001452">
    <property type="entry name" value="SH3_domain"/>
</dbReference>
<dbReference type="PANTHER" id="PTHR44329:SF293">
    <property type="entry name" value="MITOGEN-ACTIVATED PROTEIN KINASE KINASE KINASE"/>
    <property type="match status" value="1"/>
</dbReference>
<dbReference type="SMART" id="SM00220">
    <property type="entry name" value="S_TKc"/>
    <property type="match status" value="1"/>
</dbReference>
<evidence type="ECO:0000313" key="15">
    <source>
        <dbReference type="EnsemblMetazoa" id="ASTEI03196-PA"/>
    </source>
</evidence>
<dbReference type="EC" id="2.7.11.25" evidence="3"/>
<feature type="compositionally biased region" description="Polar residues" evidence="14">
    <location>
        <begin position="635"/>
        <end position="646"/>
    </location>
</feature>
<dbReference type="GO" id="GO:0005524">
    <property type="term" value="F:ATP binding"/>
    <property type="evidence" value="ECO:0007669"/>
    <property type="project" value="UniProtKB-UniRule"/>
</dbReference>
<reference evidence="16" key="1">
    <citation type="journal article" date="2014" name="Genome Biol.">
        <title>Genome analysis of a major urban malaria vector mosquito, Anopheles stephensi.</title>
        <authorList>
            <person name="Jiang X."/>
            <person name="Peery A."/>
            <person name="Hall A.B."/>
            <person name="Sharma A."/>
            <person name="Chen X.G."/>
            <person name="Waterhouse R.M."/>
            <person name="Komissarov A."/>
            <person name="Riehle M.M."/>
            <person name="Shouche Y."/>
            <person name="Sharakhova M.V."/>
            <person name="Lawson D."/>
            <person name="Pakpour N."/>
            <person name="Arensburger P."/>
            <person name="Davidson V.L."/>
            <person name="Eiglmeier K."/>
            <person name="Emrich S."/>
            <person name="George P."/>
            <person name="Kennedy R.C."/>
            <person name="Mane S.P."/>
            <person name="Maslen G."/>
            <person name="Oringanje C."/>
            <person name="Qi Y."/>
            <person name="Settlage R."/>
            <person name="Tojo M."/>
            <person name="Tubio J.M."/>
            <person name="Unger M.F."/>
            <person name="Wang B."/>
            <person name="Vernick K.D."/>
            <person name="Ribeiro J.M."/>
            <person name="James A.A."/>
            <person name="Michel K."/>
            <person name="Riehle M.A."/>
            <person name="Luckhart S."/>
            <person name="Sharakhov I.V."/>
            <person name="Tu Z."/>
        </authorList>
    </citation>
    <scope>NUCLEOTIDE SEQUENCE [LARGE SCALE GENOMIC DNA]</scope>
    <source>
        <strain evidence="16">Indian</strain>
    </source>
</reference>
<dbReference type="SUPFAM" id="SSF56112">
    <property type="entry name" value="Protein kinase-like (PK-like)"/>
    <property type="match status" value="1"/>
</dbReference>
<keyword evidence="5" id="KW-0723">Serine/threonine-protein kinase</keyword>
<dbReference type="GO" id="GO:0006950">
    <property type="term" value="P:response to stress"/>
    <property type="evidence" value="ECO:0007669"/>
    <property type="project" value="UniProtKB-ARBA"/>
</dbReference>
<feature type="compositionally biased region" description="Polar residues" evidence="14">
    <location>
        <begin position="538"/>
        <end position="550"/>
    </location>
</feature>
<dbReference type="Proteomes" id="UP000076408">
    <property type="component" value="Unassembled WGS sequence"/>
</dbReference>
<evidence type="ECO:0000256" key="2">
    <source>
        <dbReference type="ARBA" id="ARBA00006529"/>
    </source>
</evidence>
<dbReference type="InterPro" id="IPR036028">
    <property type="entry name" value="SH3-like_dom_sf"/>
</dbReference>
<dbReference type="CDD" id="cd14061">
    <property type="entry name" value="STKc_MLK"/>
    <property type="match status" value="1"/>
</dbReference>
<dbReference type="VEuPathDB" id="VectorBase:ASTE006970"/>
<comment type="catalytic activity">
    <reaction evidence="12">
        <text>L-seryl-[protein] + ATP = O-phospho-L-seryl-[protein] + ADP + H(+)</text>
        <dbReference type="Rhea" id="RHEA:17989"/>
        <dbReference type="Rhea" id="RHEA-COMP:9863"/>
        <dbReference type="Rhea" id="RHEA-COMP:11604"/>
        <dbReference type="ChEBI" id="CHEBI:15378"/>
        <dbReference type="ChEBI" id="CHEBI:29999"/>
        <dbReference type="ChEBI" id="CHEBI:30616"/>
        <dbReference type="ChEBI" id="CHEBI:83421"/>
        <dbReference type="ChEBI" id="CHEBI:456216"/>
        <dbReference type="EC" id="2.7.11.25"/>
    </reaction>
</comment>
<dbReference type="InterPro" id="IPR000719">
    <property type="entry name" value="Prot_kinase_dom"/>
</dbReference>
<dbReference type="STRING" id="30069.A0A182Y410"/>
<evidence type="ECO:0000256" key="3">
    <source>
        <dbReference type="ARBA" id="ARBA00012406"/>
    </source>
</evidence>
<feature type="region of interest" description="Disordered" evidence="14">
    <location>
        <begin position="776"/>
        <end position="856"/>
    </location>
</feature>
<dbReference type="GO" id="GO:0004706">
    <property type="term" value="F:JUN kinase kinase kinase activity"/>
    <property type="evidence" value="ECO:0007669"/>
    <property type="project" value="TreeGrafter"/>
</dbReference>
<keyword evidence="7" id="KW-0677">Repeat</keyword>
<comment type="catalytic activity">
    <reaction evidence="11">
        <text>L-threonyl-[protein] + ATP = O-phospho-L-threonyl-[protein] + ADP + H(+)</text>
        <dbReference type="Rhea" id="RHEA:46608"/>
        <dbReference type="Rhea" id="RHEA-COMP:11060"/>
        <dbReference type="Rhea" id="RHEA-COMP:11605"/>
        <dbReference type="ChEBI" id="CHEBI:15378"/>
        <dbReference type="ChEBI" id="CHEBI:30013"/>
        <dbReference type="ChEBI" id="CHEBI:30616"/>
        <dbReference type="ChEBI" id="CHEBI:61977"/>
        <dbReference type="ChEBI" id="CHEBI:456216"/>
        <dbReference type="EC" id="2.7.11.25"/>
    </reaction>
</comment>
<keyword evidence="16" id="KW-1185">Reference proteome</keyword>
<evidence type="ECO:0000256" key="10">
    <source>
        <dbReference type="ARBA" id="ARBA00022840"/>
    </source>
</evidence>
<evidence type="ECO:0000256" key="5">
    <source>
        <dbReference type="ARBA" id="ARBA00022527"/>
    </source>
</evidence>
<keyword evidence="9" id="KW-0418">Kinase</keyword>
<evidence type="ECO:0000256" key="1">
    <source>
        <dbReference type="ARBA" id="ARBA00001946"/>
    </source>
</evidence>
<keyword evidence="13" id="KW-0175">Coiled coil</keyword>
<dbReference type="PANTHER" id="PTHR44329">
    <property type="entry name" value="SERINE/THREONINE-PROTEIN KINASE TNNI3K-RELATED"/>
    <property type="match status" value="1"/>
</dbReference>
<dbReference type="SMART" id="SM00326">
    <property type="entry name" value="SH3"/>
    <property type="match status" value="1"/>
</dbReference>
<sequence>MLIRSGIESSSQRDQQDWVAMSPLWTARYDYQAQGDDELSLRVGQIVYVLSTDSSISGDEGWWTGKIGDRVGIFPSNFVTNEDPAVLKVQPVEIQFHELELKEVIGVGGFSKVHRAYLNGEEVAVKASRQEEEFEVARQNVLQEAKLFWSLKHPNIVSLKGVCLDPKNLCLVMEFARGGSLNKILAGRKIPPNVLVDWAIQIARGMKYLHCEAPISVIHRDLKSSNVLISESNQNGHLHNKTLKITDFGLAREAYRTTRMSAAGTFAWMPPEVIKSGTYSKASDVWSYGVLLWELLTGETPYKGFDSLSVAYGVAVNTLALPIPKTCPESWGKLMKSCWEIDPHRRPSFKEIEKDLDIIARSGFAQTPHESFHTMQDGWKKEIAEVLQELRKKEKELRSKEEELSRVQQQQRCKEETLAKREQELHAREIDLLGRELKIIINQNTPTPKKRKGKFSKSRIKLIKKAPGQISLPSDFRHTITIQHTAIRDENRQRLDTPPGSPATRLRTIVFPGDAIKGKTWGPSTLHQRERSHLPTMRPTTRPQQFSKSAPNLDKSRATAMSVGSSRHEILGKSHDDGLHALEANRNYSRTNTTTTCSSNDNNNSNINRNRMHHTFQHYHITVPRTVDSNNGVCSSNRRNHAQPSNPHHPHHIHTDNSGRAQSEASVLGVGCCDGGCDAWSGRGTSAGPIPAQGVVVEYDRVFYNTLQQSIENIFSRKESDANEFDYAHSSAGSQCDTVDSYRMSGSRSSDNLTSCWAGQEWTRSKFKRENYLVGGAQDTNGVGTDGDSAGESRSSTVSTADTRSVGQLQESFGNLELSGRDGGGLVAERPDEESVGTPAQSEQQKPSSRKSSVVTFRPDVAVHGPDYESIAGPYPLWSRSSGPGAIEAGEDSSTNDGRSHDSLRRKFGRTKKKLKLSNLLPFKRTRASGTDRNDASNKASVKRRLVHRNNSIYLRRPTAVNSSTTTEQDQLLLIDGETGGVEHESPYAMIRRTDNYLIVQSNENYLGSIRPPSGSQN</sequence>
<dbReference type="Pfam" id="PF07714">
    <property type="entry name" value="PK_Tyr_Ser-Thr"/>
    <property type="match status" value="1"/>
</dbReference>
<dbReference type="VEuPathDB" id="VectorBase:ASTEI03196"/>
<reference evidence="15" key="2">
    <citation type="submission" date="2020-05" db="UniProtKB">
        <authorList>
            <consortium name="EnsemblMetazoa"/>
        </authorList>
    </citation>
    <scope>IDENTIFICATION</scope>
    <source>
        <strain evidence="15">Indian</strain>
    </source>
</reference>
<comment type="similarity">
    <text evidence="2">Belongs to the protein kinase superfamily. STE Ser/Thr protein kinase family. MAP kinase kinase kinase subfamily.</text>
</comment>